<dbReference type="InterPro" id="IPR050090">
    <property type="entry name" value="Tyrosine_recombinase_XerCD"/>
</dbReference>
<evidence type="ECO:0000259" key="3">
    <source>
        <dbReference type="PROSITE" id="PS51898"/>
    </source>
</evidence>
<dbReference type="EMBL" id="VSSQ01053732">
    <property type="protein sequence ID" value="MPN07728.1"/>
    <property type="molecule type" value="Genomic_DNA"/>
</dbReference>
<dbReference type="Pfam" id="PF00589">
    <property type="entry name" value="Phage_integrase"/>
    <property type="match status" value="1"/>
</dbReference>
<proteinExistence type="predicted"/>
<evidence type="ECO:0000256" key="1">
    <source>
        <dbReference type="ARBA" id="ARBA00023125"/>
    </source>
</evidence>
<dbReference type="InterPro" id="IPR002104">
    <property type="entry name" value="Integrase_catalytic"/>
</dbReference>
<dbReference type="PANTHER" id="PTHR30349:SF41">
    <property type="entry name" value="INTEGRASE_RECOMBINASE PROTEIN MJ0367-RELATED"/>
    <property type="match status" value="1"/>
</dbReference>
<comment type="caution">
    <text evidence="4">The sequence shown here is derived from an EMBL/GenBank/DDBJ whole genome shotgun (WGS) entry which is preliminary data.</text>
</comment>
<dbReference type="SUPFAM" id="SSF56349">
    <property type="entry name" value="DNA breaking-rejoining enzymes"/>
    <property type="match status" value="1"/>
</dbReference>
<evidence type="ECO:0000313" key="4">
    <source>
        <dbReference type="EMBL" id="MPN07728.1"/>
    </source>
</evidence>
<feature type="domain" description="Tyr recombinase" evidence="3">
    <location>
        <begin position="1"/>
        <end position="190"/>
    </location>
</feature>
<protein>
    <submittedName>
        <fullName evidence="4">Putative defective protein IntQ</fullName>
    </submittedName>
</protein>
<keyword evidence="2" id="KW-0233">DNA recombination</keyword>
<dbReference type="GO" id="GO:0006310">
    <property type="term" value="P:DNA recombination"/>
    <property type="evidence" value="ECO:0007669"/>
    <property type="project" value="UniProtKB-KW"/>
</dbReference>
<name>A0A645F097_9ZZZZ</name>
<dbReference type="PROSITE" id="PS51257">
    <property type="entry name" value="PROKAR_LIPOPROTEIN"/>
    <property type="match status" value="1"/>
</dbReference>
<sequence>MKLLLDELRGAECYLAILTCAVMGCRRGEALGLYWSDIDFEANTIDFKRALIVNNLTNKVEPGELKTKNSRRILPMPDMLRAELLKVKQGKEQAARGAGKHVVSSPFVFTTIQNKPFRPDSISQAFKRAAVKVGLPDMRLHDLRHTAITYMLEAGENPKTVSEFAGHATANFTMNQYAHVLEPSKKKASDALMKSLFSK</sequence>
<dbReference type="GO" id="GO:0003677">
    <property type="term" value="F:DNA binding"/>
    <property type="evidence" value="ECO:0007669"/>
    <property type="project" value="UniProtKB-KW"/>
</dbReference>
<organism evidence="4">
    <name type="scientific">bioreactor metagenome</name>
    <dbReference type="NCBI Taxonomy" id="1076179"/>
    <lineage>
        <taxon>unclassified sequences</taxon>
        <taxon>metagenomes</taxon>
        <taxon>ecological metagenomes</taxon>
    </lineage>
</organism>
<dbReference type="Gene3D" id="1.10.443.10">
    <property type="entry name" value="Intergrase catalytic core"/>
    <property type="match status" value="1"/>
</dbReference>
<dbReference type="AlphaFoldDB" id="A0A645F097"/>
<accession>A0A645F097</accession>
<dbReference type="PANTHER" id="PTHR30349">
    <property type="entry name" value="PHAGE INTEGRASE-RELATED"/>
    <property type="match status" value="1"/>
</dbReference>
<dbReference type="GO" id="GO:0015074">
    <property type="term" value="P:DNA integration"/>
    <property type="evidence" value="ECO:0007669"/>
    <property type="project" value="InterPro"/>
</dbReference>
<reference evidence="4" key="1">
    <citation type="submission" date="2019-08" db="EMBL/GenBank/DDBJ databases">
        <authorList>
            <person name="Kucharzyk K."/>
            <person name="Murdoch R.W."/>
            <person name="Higgins S."/>
            <person name="Loffler F."/>
        </authorList>
    </citation>
    <scope>NUCLEOTIDE SEQUENCE</scope>
</reference>
<dbReference type="PROSITE" id="PS51898">
    <property type="entry name" value="TYR_RECOMBINASE"/>
    <property type="match status" value="1"/>
</dbReference>
<dbReference type="CDD" id="cd01189">
    <property type="entry name" value="INT_ICEBs1_C_like"/>
    <property type="match status" value="1"/>
</dbReference>
<dbReference type="InterPro" id="IPR013762">
    <property type="entry name" value="Integrase-like_cat_sf"/>
</dbReference>
<dbReference type="InterPro" id="IPR011010">
    <property type="entry name" value="DNA_brk_join_enz"/>
</dbReference>
<evidence type="ECO:0000256" key="2">
    <source>
        <dbReference type="ARBA" id="ARBA00023172"/>
    </source>
</evidence>
<gene>
    <name evidence="4" type="primary">intQ_6</name>
    <name evidence="4" type="ORF">SDC9_155000</name>
</gene>
<keyword evidence="1" id="KW-0238">DNA-binding</keyword>